<evidence type="ECO:0000313" key="3">
    <source>
        <dbReference type="Proteomes" id="UP000502260"/>
    </source>
</evidence>
<name>A0A6F8VF45_9PROT</name>
<dbReference type="Proteomes" id="UP000502260">
    <property type="component" value="Chromosome"/>
</dbReference>
<feature type="domain" description="Putative tail fiber protein gp53-like C-terminal" evidence="1">
    <location>
        <begin position="273"/>
        <end position="353"/>
    </location>
</feature>
<dbReference type="KEGG" id="slac:SKTS_33290"/>
<reference evidence="3" key="1">
    <citation type="submission" date="2020-03" db="EMBL/GenBank/DDBJ databases">
        <title>Complete genome sequence of sulfur-oxidizing bacterium skT11.</title>
        <authorList>
            <person name="Kanda M."/>
            <person name="Kojima H."/>
            <person name="Fukui M."/>
        </authorList>
    </citation>
    <scope>NUCLEOTIDE SEQUENCE [LARGE SCALE GENOMIC DNA]</scope>
    <source>
        <strain evidence="3">skT11</strain>
    </source>
</reference>
<accession>A0A6F8VF45</accession>
<dbReference type="Pfam" id="PF21882">
    <property type="entry name" value="Gp53-like_C"/>
    <property type="match status" value="1"/>
</dbReference>
<organism evidence="2 3">
    <name type="scientific">Sulfurimicrobium lacus</name>
    <dbReference type="NCBI Taxonomy" id="2715678"/>
    <lineage>
        <taxon>Bacteria</taxon>
        <taxon>Pseudomonadati</taxon>
        <taxon>Pseudomonadota</taxon>
        <taxon>Betaproteobacteria</taxon>
        <taxon>Nitrosomonadales</taxon>
        <taxon>Sulfuricellaceae</taxon>
        <taxon>Sulfurimicrobium</taxon>
    </lineage>
</organism>
<evidence type="ECO:0000313" key="2">
    <source>
        <dbReference type="EMBL" id="BCB28443.1"/>
    </source>
</evidence>
<dbReference type="Gene3D" id="2.60.40.3940">
    <property type="match status" value="1"/>
</dbReference>
<gene>
    <name evidence="2" type="ORF">SKTS_33290</name>
</gene>
<proteinExistence type="predicted"/>
<dbReference type="EMBL" id="AP022853">
    <property type="protein sequence ID" value="BCB28443.1"/>
    <property type="molecule type" value="Genomic_DNA"/>
</dbReference>
<evidence type="ECO:0000259" key="1">
    <source>
        <dbReference type="Pfam" id="PF21882"/>
    </source>
</evidence>
<sequence length="354" mass="35927">MDRINGAGHVDHLFVAEDPATNRPPTEITAEWMNNLQEEVVAIATMDGGALNPAVKTQARDAIVAFFQGRIDALVNASPAALDTLKELADALGNDANFATTITNALALKAPLASPALSGTPSAPTPAQFDSSQKLATTEFATKIGLSAADLLTVAADAVLTAATHVGRTILTGGALANITLQVPLANTVRKGGCIEFMHTGNAAYSAALQRQGTDTINNPAAKTSVSLGFGDTIMLESDGVSQWFAVGGSLAMASGTTTGVFGASFGTSGFQKLPSGKIIQTGQVGTNGSGDTVVAFPIQFPNAVRSIALGVVGSGAGYMATFNTPTVNGMNVGSWSSTTVRAGATVHYIAVGD</sequence>
<dbReference type="AlphaFoldDB" id="A0A6F8VF45"/>
<dbReference type="InterPro" id="IPR054075">
    <property type="entry name" value="Gp53-like_C"/>
</dbReference>
<keyword evidence="3" id="KW-1185">Reference proteome</keyword>
<dbReference type="RefSeq" id="WP_173058512.1">
    <property type="nucleotide sequence ID" value="NZ_AP022853.1"/>
</dbReference>
<protein>
    <recommendedName>
        <fullName evidence="1">Putative tail fiber protein gp53-like C-terminal domain-containing protein</fullName>
    </recommendedName>
</protein>